<dbReference type="EC" id="2.3.1.4" evidence="1"/>
<reference evidence="4 5" key="1">
    <citation type="submission" date="2019-07" db="EMBL/GenBank/DDBJ databases">
        <title>Finished genome of Venturia effusa.</title>
        <authorList>
            <person name="Young C.A."/>
            <person name="Cox M.P."/>
            <person name="Ganley A.R.D."/>
            <person name="David W.J."/>
        </authorList>
    </citation>
    <scope>NUCLEOTIDE SEQUENCE [LARGE SCALE GENOMIC DNA]</scope>
    <source>
        <strain evidence="5">albino</strain>
    </source>
</reference>
<dbReference type="GO" id="GO:0004343">
    <property type="term" value="F:glucosamine 6-phosphate N-acetyltransferase activity"/>
    <property type="evidence" value="ECO:0007669"/>
    <property type="project" value="UniProtKB-UniRule"/>
</dbReference>
<dbReference type="UniPathway" id="UPA00113">
    <property type="reaction ID" value="UER00529"/>
</dbReference>
<dbReference type="EMBL" id="CP042193">
    <property type="protein sequence ID" value="QDS73510.1"/>
    <property type="molecule type" value="Genomic_DNA"/>
</dbReference>
<dbReference type="PANTHER" id="PTHR13355:SF11">
    <property type="entry name" value="GLUCOSAMINE 6-PHOSPHATE N-ACETYLTRANSFERASE"/>
    <property type="match status" value="1"/>
</dbReference>
<feature type="region of interest" description="Disordered" evidence="2">
    <location>
        <begin position="1"/>
        <end position="60"/>
    </location>
</feature>
<dbReference type="Pfam" id="PF00583">
    <property type="entry name" value="Acetyltransf_1"/>
    <property type="match status" value="1"/>
</dbReference>
<name>A0A517LD01_9PEZI</name>
<dbReference type="AlphaFoldDB" id="A0A517LD01"/>
<feature type="region of interest" description="Disordered" evidence="2">
    <location>
        <begin position="79"/>
        <end position="159"/>
    </location>
</feature>
<comment type="pathway">
    <text evidence="1">Nucleotide-sugar biosynthesis; UDP-N-acetyl-alpha-D-glucosamine biosynthesis; N-acetyl-alpha-D-glucosamine 1-phosphate from alpha-D-glucosamine 6-phosphate (route I): step 1/2.</text>
</comment>
<gene>
    <name evidence="4" type="ORF">FKW77_009386</name>
</gene>
<dbReference type="InterPro" id="IPR039143">
    <property type="entry name" value="GNPNAT1-like"/>
</dbReference>
<comment type="catalytic activity">
    <reaction evidence="1">
        <text>D-glucosamine 6-phosphate + acetyl-CoA = N-acetyl-D-glucosamine 6-phosphate + CoA + H(+)</text>
        <dbReference type="Rhea" id="RHEA:10292"/>
        <dbReference type="ChEBI" id="CHEBI:15378"/>
        <dbReference type="ChEBI" id="CHEBI:57287"/>
        <dbReference type="ChEBI" id="CHEBI:57288"/>
        <dbReference type="ChEBI" id="CHEBI:57513"/>
        <dbReference type="ChEBI" id="CHEBI:58725"/>
        <dbReference type="EC" id="2.3.1.4"/>
    </reaction>
</comment>
<evidence type="ECO:0000313" key="4">
    <source>
        <dbReference type="EMBL" id="QDS73510.1"/>
    </source>
</evidence>
<feature type="compositionally biased region" description="Polar residues" evidence="2">
    <location>
        <begin position="107"/>
        <end position="122"/>
    </location>
</feature>
<evidence type="ECO:0000259" key="3">
    <source>
        <dbReference type="PROSITE" id="PS51186"/>
    </source>
</evidence>
<dbReference type="OrthoDB" id="10039976at2759"/>
<proteinExistence type="inferred from homology"/>
<keyword evidence="1" id="KW-0808">Transferase</keyword>
<dbReference type="CDD" id="cd04301">
    <property type="entry name" value="NAT_SF"/>
    <property type="match status" value="1"/>
</dbReference>
<accession>A0A517LD01</accession>
<dbReference type="PANTHER" id="PTHR13355">
    <property type="entry name" value="GLUCOSAMINE 6-PHOSPHATE N-ACETYLTRANSFERASE"/>
    <property type="match status" value="1"/>
</dbReference>
<feature type="domain" description="N-acetyltransferase" evidence="3">
    <location>
        <begin position="216"/>
        <end position="369"/>
    </location>
</feature>
<keyword evidence="5" id="KW-1185">Reference proteome</keyword>
<dbReference type="PROSITE" id="PS51186">
    <property type="entry name" value="GNAT"/>
    <property type="match status" value="1"/>
</dbReference>
<feature type="compositionally biased region" description="Low complexity" evidence="2">
    <location>
        <begin position="96"/>
        <end position="106"/>
    </location>
</feature>
<evidence type="ECO:0000256" key="1">
    <source>
        <dbReference type="RuleBase" id="RU365086"/>
    </source>
</evidence>
<comment type="similarity">
    <text evidence="1">Belongs to the acetyltransferase family. GNA1 subfamily.</text>
</comment>
<keyword evidence="1" id="KW-0012">Acyltransferase</keyword>
<dbReference type="STRING" id="50376.A0A517LD01"/>
<dbReference type="InterPro" id="IPR016181">
    <property type="entry name" value="Acyl_CoA_acyltransferase"/>
</dbReference>
<evidence type="ECO:0000313" key="5">
    <source>
        <dbReference type="Proteomes" id="UP000316270"/>
    </source>
</evidence>
<protein>
    <recommendedName>
        <fullName evidence="1">Glucosamine 6-phosphate N-acetyltransferase</fullName>
        <ecNumber evidence="1">2.3.1.4</ecNumber>
    </recommendedName>
</protein>
<sequence>MASPTVPRPGKAQLPSTHEKEVLGLREPITALPEPPRYQTASAHKFSPSPPTISISKTLSGNTMHRGFSFRRVNSNAGPKAVSEKALPMPGHSRSHSSQSVASWQQNGGLTAGPTSGGLQRSMSKRQKFVRAITNPDKIFDRDPASPPPESRFNPNPNSKLARTFFGNGRVDFGSGVPVAPPTPPTPSIPLPDLEEPLFNSHWISEKVAADLPSGYTIRPMCRGDYGRGYMDVLRVVGRTGWVGEDLWEERCEWLRSMGSTYFILVVVNPEDRIVASGTLMMERKFIHSLGIVGHIEDLAVAKDQKGKKMGLRVLEALVHVAQTVGCYKTLVNCAEANEAFHAQCGFVREGSQMMLHHSNRKPAQEHWV</sequence>
<dbReference type="Proteomes" id="UP000316270">
    <property type="component" value="Chromosome 9"/>
</dbReference>
<dbReference type="Gene3D" id="3.40.630.30">
    <property type="match status" value="1"/>
</dbReference>
<dbReference type="InterPro" id="IPR000182">
    <property type="entry name" value="GNAT_dom"/>
</dbReference>
<dbReference type="GO" id="GO:0006048">
    <property type="term" value="P:UDP-N-acetylglucosamine biosynthetic process"/>
    <property type="evidence" value="ECO:0007669"/>
    <property type="project" value="UniProtKB-UniRule"/>
</dbReference>
<dbReference type="SUPFAM" id="SSF55729">
    <property type="entry name" value="Acyl-CoA N-acyltransferases (Nat)"/>
    <property type="match status" value="1"/>
</dbReference>
<evidence type="ECO:0000256" key="2">
    <source>
        <dbReference type="SAM" id="MobiDB-lite"/>
    </source>
</evidence>
<organism evidence="4 5">
    <name type="scientific">Venturia effusa</name>
    <dbReference type="NCBI Taxonomy" id="50376"/>
    <lineage>
        <taxon>Eukaryota</taxon>
        <taxon>Fungi</taxon>
        <taxon>Dikarya</taxon>
        <taxon>Ascomycota</taxon>
        <taxon>Pezizomycotina</taxon>
        <taxon>Dothideomycetes</taxon>
        <taxon>Pleosporomycetidae</taxon>
        <taxon>Venturiales</taxon>
        <taxon>Venturiaceae</taxon>
        <taxon>Venturia</taxon>
    </lineage>
</organism>